<keyword evidence="4" id="KW-1185">Reference proteome</keyword>
<gene>
    <name evidence="3" type="ORF">dsat_0766</name>
</gene>
<dbReference type="SMART" id="SM00448">
    <property type="entry name" value="REC"/>
    <property type="match status" value="1"/>
</dbReference>
<dbReference type="InterPro" id="IPR001789">
    <property type="entry name" value="Sig_transdc_resp-reg_receiver"/>
</dbReference>
<dbReference type="eggNOG" id="COG0784">
    <property type="taxonomic scope" value="Bacteria"/>
</dbReference>
<dbReference type="PANTHER" id="PTHR43228:SF1">
    <property type="entry name" value="TWO-COMPONENT RESPONSE REGULATOR ARR22"/>
    <property type="match status" value="1"/>
</dbReference>
<organism evidence="3 4">
    <name type="scientific">Alkalidesulfovibrio alkalitolerans DSM 16529</name>
    <dbReference type="NCBI Taxonomy" id="1121439"/>
    <lineage>
        <taxon>Bacteria</taxon>
        <taxon>Pseudomonadati</taxon>
        <taxon>Thermodesulfobacteriota</taxon>
        <taxon>Desulfovibrionia</taxon>
        <taxon>Desulfovibrionales</taxon>
        <taxon>Desulfovibrionaceae</taxon>
        <taxon>Alkalidesulfovibrio</taxon>
    </lineage>
</organism>
<evidence type="ECO:0000256" key="1">
    <source>
        <dbReference type="PROSITE-ProRule" id="PRU00169"/>
    </source>
</evidence>
<dbReference type="Gene3D" id="3.40.50.2300">
    <property type="match status" value="1"/>
</dbReference>
<accession>S7UF20</accession>
<dbReference type="OrthoDB" id="9794815at2"/>
<proteinExistence type="predicted"/>
<dbReference type="GO" id="GO:0000160">
    <property type="term" value="P:phosphorelay signal transduction system"/>
    <property type="evidence" value="ECO:0007669"/>
    <property type="project" value="InterPro"/>
</dbReference>
<dbReference type="STRING" id="1121439.dsat_0766"/>
<evidence type="ECO:0000259" key="2">
    <source>
        <dbReference type="PROSITE" id="PS50110"/>
    </source>
</evidence>
<dbReference type="Proteomes" id="UP000014975">
    <property type="component" value="Unassembled WGS sequence"/>
</dbReference>
<dbReference type="EMBL" id="ATHI01000027">
    <property type="protein sequence ID" value="EPR32414.1"/>
    <property type="molecule type" value="Genomic_DNA"/>
</dbReference>
<dbReference type="PROSITE" id="PS50110">
    <property type="entry name" value="RESPONSE_REGULATORY"/>
    <property type="match status" value="1"/>
</dbReference>
<protein>
    <submittedName>
        <fullName evidence="3">Response regulator receiver protein</fullName>
    </submittedName>
</protein>
<dbReference type="CDD" id="cd00156">
    <property type="entry name" value="REC"/>
    <property type="match status" value="1"/>
</dbReference>
<dbReference type="InterPro" id="IPR011006">
    <property type="entry name" value="CheY-like_superfamily"/>
</dbReference>
<comment type="caution">
    <text evidence="3">The sequence shown here is derived from an EMBL/GenBank/DDBJ whole genome shotgun (WGS) entry which is preliminary data.</text>
</comment>
<keyword evidence="1" id="KW-0597">Phosphoprotein</keyword>
<dbReference type="PATRIC" id="fig|1121439.3.peg.2128"/>
<sequence>MHRILVVDDDAIMRDMIRSYLEAEGHDVIEASNGRDALAKHRLSPADIAIVDIFMPTKDGIETILELRRMTPCPRILAISGGGEIGGLEYLSYAKVLGADGALAKPFGREDLLRAIASISFGDKPAPPL</sequence>
<feature type="modified residue" description="4-aspartylphosphate" evidence="1">
    <location>
        <position position="52"/>
    </location>
</feature>
<dbReference type="RefSeq" id="WP_020887463.1">
    <property type="nucleotide sequence ID" value="NZ_ATHI01000027.1"/>
</dbReference>
<dbReference type="InterPro" id="IPR052048">
    <property type="entry name" value="ST_Response_Regulator"/>
</dbReference>
<dbReference type="PANTHER" id="PTHR43228">
    <property type="entry name" value="TWO-COMPONENT RESPONSE REGULATOR"/>
    <property type="match status" value="1"/>
</dbReference>
<dbReference type="Pfam" id="PF00072">
    <property type="entry name" value="Response_reg"/>
    <property type="match status" value="1"/>
</dbReference>
<name>S7UF20_9BACT</name>
<evidence type="ECO:0000313" key="4">
    <source>
        <dbReference type="Proteomes" id="UP000014975"/>
    </source>
</evidence>
<evidence type="ECO:0000313" key="3">
    <source>
        <dbReference type="EMBL" id="EPR32414.1"/>
    </source>
</evidence>
<feature type="domain" description="Response regulatory" evidence="2">
    <location>
        <begin position="3"/>
        <end position="120"/>
    </location>
</feature>
<dbReference type="AlphaFoldDB" id="S7UF20"/>
<dbReference type="SUPFAM" id="SSF52172">
    <property type="entry name" value="CheY-like"/>
    <property type="match status" value="1"/>
</dbReference>
<reference evidence="3 4" key="1">
    <citation type="journal article" date="2013" name="Genome Announc.">
        <title>Draft genome sequences for three mercury-methylating, sulfate-reducing bacteria.</title>
        <authorList>
            <person name="Brown S.D."/>
            <person name="Hurt R.A.Jr."/>
            <person name="Gilmour C.C."/>
            <person name="Elias D.A."/>
        </authorList>
    </citation>
    <scope>NUCLEOTIDE SEQUENCE [LARGE SCALE GENOMIC DNA]</scope>
    <source>
        <strain evidence="3 4">DSM 16529</strain>
    </source>
</reference>